<protein>
    <recommendedName>
        <fullName evidence="3">Secreted protein</fullName>
    </recommendedName>
</protein>
<evidence type="ECO:0000313" key="2">
    <source>
        <dbReference type="Proteomes" id="UP000029267"/>
    </source>
</evidence>
<evidence type="ECO:0008006" key="3">
    <source>
        <dbReference type="Google" id="ProtNLM"/>
    </source>
</evidence>
<comment type="caution">
    <text evidence="1">The sequence shown here is derived from an EMBL/GenBank/DDBJ whole genome shotgun (WGS) entry which is preliminary data.</text>
</comment>
<organism evidence="1 2">
    <name type="scientific">Geobacillus icigianus</name>
    <dbReference type="NCBI Taxonomy" id="1430331"/>
    <lineage>
        <taxon>Bacteria</taxon>
        <taxon>Bacillati</taxon>
        <taxon>Bacillota</taxon>
        <taxon>Bacilli</taxon>
        <taxon>Bacillales</taxon>
        <taxon>Anoxybacillaceae</taxon>
        <taxon>Geobacillus</taxon>
    </lineage>
</organism>
<proteinExistence type="predicted"/>
<name>A0ABU6BIV3_9BACL</name>
<dbReference type="EMBL" id="JPYA02000003">
    <property type="protein sequence ID" value="MEB3751869.1"/>
    <property type="molecule type" value="Genomic_DNA"/>
</dbReference>
<dbReference type="Proteomes" id="UP000029267">
    <property type="component" value="Unassembled WGS sequence"/>
</dbReference>
<gene>
    <name evidence="1" type="ORF">EP10_002724</name>
</gene>
<evidence type="ECO:0000313" key="1">
    <source>
        <dbReference type="EMBL" id="MEB3751869.1"/>
    </source>
</evidence>
<keyword evidence="2" id="KW-1185">Reference proteome</keyword>
<reference evidence="1 2" key="1">
    <citation type="journal article" date="2014" name="Genome Announc.">
        <title>Draft Genome Sequence of Geobacillus icigianus Strain G1w1T Isolated from Hot Springs in the Valley of Geysers, Kamchatka (Russian Federation).</title>
        <authorList>
            <person name="Bryanskaya A.V."/>
            <person name="Rozanov A.S."/>
            <person name="Logacheva M.D."/>
            <person name="Kotenko A.V."/>
            <person name="Peltek S.E."/>
        </authorList>
    </citation>
    <scope>NUCLEOTIDE SEQUENCE [LARGE SCALE GENOMIC DNA]</scope>
    <source>
        <strain evidence="1 2">G1w1</strain>
    </source>
</reference>
<accession>A0ABU6BIV3</accession>
<sequence>MLMASCMLLTSFLLYLKPFSFAYNEVVGERRWMSMCSKKGDSAIKGCMFAMRRFLSPPFPGFAIDLRNIFAEGNKKNGCCSNSGGNLRGAGPLFAGGPLGEGKALPLVNRLGIETEKIGDTNDR</sequence>